<dbReference type="InterPro" id="IPR036188">
    <property type="entry name" value="FAD/NAD-bd_sf"/>
</dbReference>
<organism evidence="6 7">
    <name type="scientific">Penicillium diatomitis</name>
    <dbReference type="NCBI Taxonomy" id="2819901"/>
    <lineage>
        <taxon>Eukaryota</taxon>
        <taxon>Fungi</taxon>
        <taxon>Dikarya</taxon>
        <taxon>Ascomycota</taxon>
        <taxon>Pezizomycotina</taxon>
        <taxon>Eurotiomycetes</taxon>
        <taxon>Eurotiomycetidae</taxon>
        <taxon>Eurotiales</taxon>
        <taxon>Aspergillaceae</taxon>
        <taxon>Penicillium</taxon>
    </lineage>
</organism>
<proteinExistence type="inferred from homology"/>
<keyword evidence="7" id="KW-1185">Reference proteome</keyword>
<evidence type="ECO:0008006" key="8">
    <source>
        <dbReference type="Google" id="ProtNLM"/>
    </source>
</evidence>
<comment type="similarity">
    <text evidence="1">Belongs to the FMO family.</text>
</comment>
<dbReference type="RefSeq" id="XP_056786270.1">
    <property type="nucleotide sequence ID" value="XM_056938893.1"/>
</dbReference>
<evidence type="ECO:0000256" key="2">
    <source>
        <dbReference type="ARBA" id="ARBA00022630"/>
    </source>
</evidence>
<evidence type="ECO:0000313" key="6">
    <source>
        <dbReference type="EMBL" id="KAJ5469680.1"/>
    </source>
</evidence>
<dbReference type="PANTHER" id="PTHR23023">
    <property type="entry name" value="DIMETHYLANILINE MONOOXYGENASE"/>
    <property type="match status" value="1"/>
</dbReference>
<dbReference type="GO" id="GO:0004499">
    <property type="term" value="F:N,N-dimethylaniline monooxygenase activity"/>
    <property type="evidence" value="ECO:0007669"/>
    <property type="project" value="InterPro"/>
</dbReference>
<dbReference type="Gene3D" id="3.50.50.60">
    <property type="entry name" value="FAD/NAD(P)-binding domain"/>
    <property type="match status" value="2"/>
</dbReference>
<keyword evidence="4" id="KW-0521">NADP</keyword>
<reference evidence="6" key="2">
    <citation type="journal article" date="2023" name="IMA Fungus">
        <title>Comparative genomic study of the Penicillium genus elucidates a diverse pangenome and 15 lateral gene transfer events.</title>
        <authorList>
            <person name="Petersen C."/>
            <person name="Sorensen T."/>
            <person name="Nielsen M.R."/>
            <person name="Sondergaard T.E."/>
            <person name="Sorensen J.L."/>
            <person name="Fitzpatrick D.A."/>
            <person name="Frisvad J.C."/>
            <person name="Nielsen K.L."/>
        </authorList>
    </citation>
    <scope>NUCLEOTIDE SEQUENCE</scope>
    <source>
        <strain evidence="6">IBT 30728</strain>
    </source>
</reference>
<evidence type="ECO:0000256" key="1">
    <source>
        <dbReference type="ARBA" id="ARBA00009183"/>
    </source>
</evidence>
<evidence type="ECO:0000256" key="3">
    <source>
        <dbReference type="ARBA" id="ARBA00022827"/>
    </source>
</evidence>
<dbReference type="GO" id="GO:0050661">
    <property type="term" value="F:NADP binding"/>
    <property type="evidence" value="ECO:0007669"/>
    <property type="project" value="InterPro"/>
</dbReference>
<dbReference type="InterPro" id="IPR020946">
    <property type="entry name" value="Flavin_mOase-like"/>
</dbReference>
<dbReference type="Proteomes" id="UP001148312">
    <property type="component" value="Unassembled WGS sequence"/>
</dbReference>
<dbReference type="AlphaFoldDB" id="A0A9W9WLF8"/>
<accession>A0A9W9WLF8</accession>
<gene>
    <name evidence="6" type="ORF">N7539_009298</name>
</gene>
<dbReference type="GeneID" id="81629143"/>
<sequence>MQSIKSVAVIGAGPAGAIAVDALMQERAFEKVRVFERQEKAGGCWVSRDDSPPKSLDLNGLAARTADAPLKIPDQMPCWTPLSSQDRFMDSPVYPGLETNVDVSAMCYSQEPIPAIRSQWSIERHGEDTPFRHHSVIRQYIEDLFTHKVYDRLVEYNTTVERAIKEPQDSKWTLTLRRTGMHNGTQADYWWTETFDAVVVASGHYAVPYIPAIPGLTEFARQYPGSVEHTKHYRGPGKYRAKKVITVGASVSAADTAVSLIDSAKNPIHAVVRGRYNPYFGDEAFKHPRIRRRAPISCVESKTRTVYFEDGTFEPDVDHLMFGTGFTWTLPFLPQVETRNNRIPNLYQHVFYQLDPTLAFVGAVGAGLTFKVFEWQAVAAARVLAGRATLPRCEEQAKWEIDRIALKGDGPAFTAINPDFETYFEGLRQLAGRPSAGSPGRVLPPFDRKWVEVFSAGHVRRKEMWRKSNAAAASKL</sequence>
<dbReference type="InterPro" id="IPR050346">
    <property type="entry name" value="FMO-like"/>
</dbReference>
<reference evidence="6" key="1">
    <citation type="submission" date="2022-12" db="EMBL/GenBank/DDBJ databases">
        <authorList>
            <person name="Petersen C."/>
        </authorList>
    </citation>
    <scope>NUCLEOTIDE SEQUENCE</scope>
    <source>
        <strain evidence="6">IBT 30728</strain>
    </source>
</reference>
<name>A0A9W9WLF8_9EURO</name>
<dbReference type="Pfam" id="PF13450">
    <property type="entry name" value="NAD_binding_8"/>
    <property type="match status" value="1"/>
</dbReference>
<dbReference type="GO" id="GO:0050660">
    <property type="term" value="F:flavin adenine dinucleotide binding"/>
    <property type="evidence" value="ECO:0007669"/>
    <property type="project" value="InterPro"/>
</dbReference>
<dbReference type="PRINTS" id="PR00419">
    <property type="entry name" value="ADXRDTASE"/>
</dbReference>
<dbReference type="PIRSF" id="PIRSF000332">
    <property type="entry name" value="FMO"/>
    <property type="match status" value="1"/>
</dbReference>
<keyword evidence="5" id="KW-0560">Oxidoreductase</keyword>
<evidence type="ECO:0000313" key="7">
    <source>
        <dbReference type="Proteomes" id="UP001148312"/>
    </source>
</evidence>
<keyword evidence="2" id="KW-0285">Flavoprotein</keyword>
<protein>
    <recommendedName>
        <fullName evidence="8">Monooxygenase</fullName>
    </recommendedName>
</protein>
<keyword evidence="3" id="KW-0274">FAD</keyword>
<evidence type="ECO:0000256" key="4">
    <source>
        <dbReference type="ARBA" id="ARBA00022857"/>
    </source>
</evidence>
<evidence type="ECO:0000256" key="5">
    <source>
        <dbReference type="ARBA" id="ARBA00023002"/>
    </source>
</evidence>
<dbReference type="SUPFAM" id="SSF51905">
    <property type="entry name" value="FAD/NAD(P)-binding domain"/>
    <property type="match status" value="2"/>
</dbReference>
<dbReference type="EMBL" id="JAPWDQ010000015">
    <property type="protein sequence ID" value="KAJ5469680.1"/>
    <property type="molecule type" value="Genomic_DNA"/>
</dbReference>
<dbReference type="Pfam" id="PF00743">
    <property type="entry name" value="FMO-like"/>
    <property type="match status" value="2"/>
</dbReference>
<dbReference type="InterPro" id="IPR000960">
    <property type="entry name" value="Flavin_mOase"/>
</dbReference>
<comment type="caution">
    <text evidence="6">The sequence shown here is derived from an EMBL/GenBank/DDBJ whole genome shotgun (WGS) entry which is preliminary data.</text>
</comment>